<dbReference type="InterPro" id="IPR001633">
    <property type="entry name" value="EAL_dom"/>
</dbReference>
<evidence type="ECO:0000259" key="4">
    <source>
        <dbReference type="PROSITE" id="PS50883"/>
    </source>
</evidence>
<dbReference type="InterPro" id="IPR035919">
    <property type="entry name" value="EAL_sf"/>
</dbReference>
<dbReference type="CDD" id="cd01948">
    <property type="entry name" value="EAL"/>
    <property type="match status" value="1"/>
</dbReference>
<feature type="domain" description="GGDEF" evidence="5">
    <location>
        <begin position="357"/>
        <end position="490"/>
    </location>
</feature>
<dbReference type="NCBIfam" id="TIGR00254">
    <property type="entry name" value="GGDEF"/>
    <property type="match status" value="1"/>
</dbReference>
<dbReference type="PROSITE" id="PS50883">
    <property type="entry name" value="EAL"/>
    <property type="match status" value="1"/>
</dbReference>
<dbReference type="RefSeq" id="WP_109460308.1">
    <property type="nucleotide sequence ID" value="NZ_QFBC01000011.1"/>
</dbReference>
<evidence type="ECO:0000313" key="7">
    <source>
        <dbReference type="Proteomes" id="UP000245252"/>
    </source>
</evidence>
<dbReference type="Gene3D" id="3.30.450.20">
    <property type="entry name" value="PAS domain"/>
    <property type="match status" value="2"/>
</dbReference>
<feature type="domain" description="EAL" evidence="4">
    <location>
        <begin position="499"/>
        <end position="752"/>
    </location>
</feature>
<feature type="domain" description="PAS" evidence="2">
    <location>
        <begin position="77"/>
        <end position="106"/>
    </location>
</feature>
<protein>
    <submittedName>
        <fullName evidence="6">GGDEF domain-containing protein</fullName>
    </submittedName>
</protein>
<dbReference type="InterPro" id="IPR001610">
    <property type="entry name" value="PAC"/>
</dbReference>
<keyword evidence="7" id="KW-1185">Reference proteome</keyword>
<dbReference type="EMBL" id="QFBC01000011">
    <property type="protein sequence ID" value="PWE54284.1"/>
    <property type="molecule type" value="Genomic_DNA"/>
</dbReference>
<sequence>MEDMPHPLPDDARPPGNPGGSSGAGLQPAGRAIVEMLRKVGRPAAATVAPPGADRESLQLKELLNAYQTALDKHAIVAITDRRSRILYVNNQFCAVSGYAEDELLGHPHSLVNSGHHSRDFFSGLWSTISKGEVWHGEICNRTKGGNLYWVDTTIVPMIGAEGRIDAYVSIRYDITKRKAAEQALQEEVVRRREAEALLTDVIETVPDGIAAFDTTDRLVFYNQAYANLYARSADAIRIGADFESILRAGYENGQYALPRKSEEAGNAWLRARLRDHRNPGKRVVQELSDGRWIQIRERRSSSGYVVGTRTDITELKRSESAIKFLAEHDPLTGLLNRSVLEQRLADAVACSRRGSTGGLLMVLDLDGFKQINDSMGHAAGDALLLAVAGRLTEAVQRQDTVVRLGGDEFAVVIPQIARKEDCCDIARRLLAAIQRPVPIQRRTITPKLSLGIARFPQDGHTLEALLRKADMALYRAKAEGRGTFRIYSRAMRAHAAQRRRLSNALATAIATGRIDVAMQPQFMLSDGAFAGFEALARWTHDGRQIGPAEFIPIAEEHGLIVELGRLVIDKTLQAMRNLRLKGFGVGTVAINIASAQIRHRGFVSMLETAVRRHGLFPQDLEIELTENILLDDDGDELAITLRQLRAAGFSIALDDFGTGYASLSHLGRFPINRIKIDRSFVSRMGYGQERAIIRALIGLAHALGMAVVAEGIETPEQLRQLQTYGCDFGQGYLFSPPIASPQVEAWCRTDLELPASAAS</sequence>
<dbReference type="PROSITE" id="PS50113">
    <property type="entry name" value="PAC"/>
    <property type="match status" value="1"/>
</dbReference>
<feature type="region of interest" description="Disordered" evidence="1">
    <location>
        <begin position="1"/>
        <end position="27"/>
    </location>
</feature>
<dbReference type="AlphaFoldDB" id="A0A2U2DLV2"/>
<dbReference type="InterPro" id="IPR029787">
    <property type="entry name" value="Nucleotide_cyclase"/>
</dbReference>
<proteinExistence type="predicted"/>
<feature type="domain" description="PAS" evidence="2">
    <location>
        <begin position="195"/>
        <end position="237"/>
    </location>
</feature>
<dbReference type="GO" id="GO:0003824">
    <property type="term" value="F:catalytic activity"/>
    <property type="evidence" value="ECO:0007669"/>
    <property type="project" value="UniProtKB-ARBA"/>
</dbReference>
<dbReference type="SUPFAM" id="SSF55785">
    <property type="entry name" value="PYP-like sensor domain (PAS domain)"/>
    <property type="match status" value="2"/>
</dbReference>
<evidence type="ECO:0000259" key="2">
    <source>
        <dbReference type="PROSITE" id="PS50112"/>
    </source>
</evidence>
<feature type="compositionally biased region" description="Basic and acidic residues" evidence="1">
    <location>
        <begin position="1"/>
        <end position="13"/>
    </location>
</feature>
<comment type="caution">
    <text evidence="6">The sequence shown here is derived from an EMBL/GenBank/DDBJ whole genome shotgun (WGS) entry which is preliminary data.</text>
</comment>
<dbReference type="CDD" id="cd01949">
    <property type="entry name" value="GGDEF"/>
    <property type="match status" value="1"/>
</dbReference>
<dbReference type="Pfam" id="PF00563">
    <property type="entry name" value="EAL"/>
    <property type="match status" value="1"/>
</dbReference>
<dbReference type="PANTHER" id="PTHR44757:SF2">
    <property type="entry name" value="BIOFILM ARCHITECTURE MAINTENANCE PROTEIN MBAA"/>
    <property type="match status" value="1"/>
</dbReference>
<gene>
    <name evidence="6" type="ORF">DEM27_21535</name>
</gene>
<dbReference type="Gene3D" id="3.30.70.270">
    <property type="match status" value="1"/>
</dbReference>
<dbReference type="InterPro" id="IPR052155">
    <property type="entry name" value="Biofilm_reg_signaling"/>
</dbReference>
<dbReference type="InterPro" id="IPR043128">
    <property type="entry name" value="Rev_trsase/Diguanyl_cyclase"/>
</dbReference>
<dbReference type="Pfam" id="PF12860">
    <property type="entry name" value="PAS_7"/>
    <property type="match status" value="1"/>
</dbReference>
<dbReference type="Pfam" id="PF00990">
    <property type="entry name" value="GGDEF"/>
    <property type="match status" value="1"/>
</dbReference>
<dbReference type="CDD" id="cd00130">
    <property type="entry name" value="PAS"/>
    <property type="match status" value="1"/>
</dbReference>
<dbReference type="PROSITE" id="PS50887">
    <property type="entry name" value="GGDEF"/>
    <property type="match status" value="1"/>
</dbReference>
<dbReference type="SMART" id="SM00086">
    <property type="entry name" value="PAC"/>
    <property type="match status" value="1"/>
</dbReference>
<dbReference type="OrthoDB" id="9814202at2"/>
<dbReference type="NCBIfam" id="TIGR00229">
    <property type="entry name" value="sensory_box"/>
    <property type="match status" value="1"/>
</dbReference>
<dbReference type="Pfam" id="PF13426">
    <property type="entry name" value="PAS_9"/>
    <property type="match status" value="1"/>
</dbReference>
<dbReference type="FunFam" id="3.30.70.270:FF:000001">
    <property type="entry name" value="Diguanylate cyclase domain protein"/>
    <property type="match status" value="1"/>
</dbReference>
<dbReference type="Gene3D" id="3.20.20.450">
    <property type="entry name" value="EAL domain"/>
    <property type="match status" value="1"/>
</dbReference>
<evidence type="ECO:0000259" key="5">
    <source>
        <dbReference type="PROSITE" id="PS50887"/>
    </source>
</evidence>
<dbReference type="SUPFAM" id="SSF55073">
    <property type="entry name" value="Nucleotide cyclase"/>
    <property type="match status" value="1"/>
</dbReference>
<organism evidence="6 7">
    <name type="scientific">Metarhizobium album</name>
    <dbReference type="NCBI Taxonomy" id="2182425"/>
    <lineage>
        <taxon>Bacteria</taxon>
        <taxon>Pseudomonadati</taxon>
        <taxon>Pseudomonadota</taxon>
        <taxon>Alphaproteobacteria</taxon>
        <taxon>Hyphomicrobiales</taxon>
        <taxon>Rhizobiaceae</taxon>
        <taxon>Metarhizobium</taxon>
    </lineage>
</organism>
<dbReference type="SMART" id="SM00267">
    <property type="entry name" value="GGDEF"/>
    <property type="match status" value="1"/>
</dbReference>
<evidence type="ECO:0000259" key="3">
    <source>
        <dbReference type="PROSITE" id="PS50113"/>
    </source>
</evidence>
<accession>A0A2U2DLV2</accession>
<dbReference type="PANTHER" id="PTHR44757">
    <property type="entry name" value="DIGUANYLATE CYCLASE DGCP"/>
    <property type="match status" value="1"/>
</dbReference>
<reference evidence="6 7" key="1">
    <citation type="submission" date="2018-05" db="EMBL/GenBank/DDBJ databases">
        <title>The draft genome of strain NS-104.</title>
        <authorList>
            <person name="Hang P."/>
            <person name="Jiang J."/>
        </authorList>
    </citation>
    <scope>NUCLEOTIDE SEQUENCE [LARGE SCALE GENOMIC DNA]</scope>
    <source>
        <strain evidence="6 7">NS-104</strain>
    </source>
</reference>
<feature type="domain" description="PAC" evidence="3">
    <location>
        <begin position="135"/>
        <end position="187"/>
    </location>
</feature>
<dbReference type="InterPro" id="IPR000700">
    <property type="entry name" value="PAS-assoc_C"/>
</dbReference>
<dbReference type="InterPro" id="IPR000014">
    <property type="entry name" value="PAS"/>
</dbReference>
<dbReference type="PROSITE" id="PS50112">
    <property type="entry name" value="PAS"/>
    <property type="match status" value="2"/>
</dbReference>
<dbReference type="SMART" id="SM00052">
    <property type="entry name" value="EAL"/>
    <property type="match status" value="1"/>
</dbReference>
<dbReference type="InterPro" id="IPR035965">
    <property type="entry name" value="PAS-like_dom_sf"/>
</dbReference>
<dbReference type="Proteomes" id="UP000245252">
    <property type="component" value="Unassembled WGS sequence"/>
</dbReference>
<dbReference type="SMART" id="SM00091">
    <property type="entry name" value="PAS"/>
    <property type="match status" value="2"/>
</dbReference>
<evidence type="ECO:0000256" key="1">
    <source>
        <dbReference type="SAM" id="MobiDB-lite"/>
    </source>
</evidence>
<dbReference type="InterPro" id="IPR000160">
    <property type="entry name" value="GGDEF_dom"/>
</dbReference>
<evidence type="ECO:0000313" key="6">
    <source>
        <dbReference type="EMBL" id="PWE54284.1"/>
    </source>
</evidence>
<name>A0A2U2DLV2_9HYPH</name>
<dbReference type="SUPFAM" id="SSF141868">
    <property type="entry name" value="EAL domain-like"/>
    <property type="match status" value="1"/>
</dbReference>